<name>A0A3R5ZPR1_9FIRM</name>
<organism evidence="1 2">
    <name type="scientific">Coprococcus eutactus</name>
    <dbReference type="NCBI Taxonomy" id="33043"/>
    <lineage>
        <taxon>Bacteria</taxon>
        <taxon>Bacillati</taxon>
        <taxon>Bacillota</taxon>
        <taxon>Clostridia</taxon>
        <taxon>Lachnospirales</taxon>
        <taxon>Lachnospiraceae</taxon>
        <taxon>Coprococcus</taxon>
    </lineage>
</organism>
<sequence length="161" mass="18402">MKIEVGKKYRVGGNCRYTGNVIKITRKADLYGRADCYYEVISGEVLPEDEDDDNSFLENSPFAKLLEPYEDKTVRYIDVDKLKAVIRKSYPNDLEILEQIDNVAVEDIQPVIHAEWERRETLMGSFLVCGNCGSFFFATLETAYCPYCGAKMNIRGVQCEL</sequence>
<proteinExistence type="predicted"/>
<dbReference type="OrthoDB" id="1861538at2"/>
<dbReference type="Proteomes" id="UP000283295">
    <property type="component" value="Unassembled WGS sequence"/>
</dbReference>
<gene>
    <name evidence="1" type="ORF">DWX94_04170</name>
</gene>
<dbReference type="AlphaFoldDB" id="A0A3R5ZPR1"/>
<dbReference type="EMBL" id="QRVK01000006">
    <property type="protein sequence ID" value="RGS43520.1"/>
    <property type="molecule type" value="Genomic_DNA"/>
</dbReference>
<comment type="caution">
    <text evidence="1">The sequence shown here is derived from an EMBL/GenBank/DDBJ whole genome shotgun (WGS) entry which is preliminary data.</text>
</comment>
<protein>
    <submittedName>
        <fullName evidence="1">Uncharacterized protein</fullName>
    </submittedName>
</protein>
<accession>A0A3R5ZPR1</accession>
<evidence type="ECO:0000313" key="1">
    <source>
        <dbReference type="EMBL" id="RGS43520.1"/>
    </source>
</evidence>
<evidence type="ECO:0000313" key="2">
    <source>
        <dbReference type="Proteomes" id="UP000283295"/>
    </source>
</evidence>
<reference evidence="1 2" key="1">
    <citation type="submission" date="2018-08" db="EMBL/GenBank/DDBJ databases">
        <title>A genome reference for cultivated species of the human gut microbiota.</title>
        <authorList>
            <person name="Zou Y."/>
            <person name="Xue W."/>
            <person name="Luo G."/>
        </authorList>
    </citation>
    <scope>NUCLEOTIDE SEQUENCE [LARGE SCALE GENOMIC DNA]</scope>
    <source>
        <strain evidence="1 2">AF22-21</strain>
    </source>
</reference>